<comment type="caution">
    <text evidence="2">The sequence shown here is derived from an EMBL/GenBank/DDBJ whole genome shotgun (WGS) entry which is preliminary data.</text>
</comment>
<protein>
    <submittedName>
        <fullName evidence="2">Uncharacterized protein</fullName>
    </submittedName>
</protein>
<dbReference type="EMBL" id="JAPFFF010000055">
    <property type="protein sequence ID" value="KAK8838577.1"/>
    <property type="molecule type" value="Genomic_DNA"/>
</dbReference>
<sequence>MNAAWKYIVITNDNQEISKVYALNNNQRIINPDWEKMPPRNMRVELEKLHAQQEQKKKPKNPPTPFPPILVHKK</sequence>
<accession>A0ABR2GYZ4</accession>
<keyword evidence="3" id="KW-1185">Reference proteome</keyword>
<organism evidence="2 3">
    <name type="scientific">Tritrichomonas musculus</name>
    <dbReference type="NCBI Taxonomy" id="1915356"/>
    <lineage>
        <taxon>Eukaryota</taxon>
        <taxon>Metamonada</taxon>
        <taxon>Parabasalia</taxon>
        <taxon>Tritrichomonadida</taxon>
        <taxon>Tritrichomonadidae</taxon>
        <taxon>Tritrichomonas</taxon>
    </lineage>
</organism>
<evidence type="ECO:0000256" key="1">
    <source>
        <dbReference type="SAM" id="MobiDB-lite"/>
    </source>
</evidence>
<name>A0ABR2GYZ4_9EUKA</name>
<proteinExistence type="predicted"/>
<dbReference type="Proteomes" id="UP001470230">
    <property type="component" value="Unassembled WGS sequence"/>
</dbReference>
<gene>
    <name evidence="2" type="ORF">M9Y10_033209</name>
</gene>
<feature type="region of interest" description="Disordered" evidence="1">
    <location>
        <begin position="48"/>
        <end position="74"/>
    </location>
</feature>
<evidence type="ECO:0000313" key="2">
    <source>
        <dbReference type="EMBL" id="KAK8838577.1"/>
    </source>
</evidence>
<reference evidence="2 3" key="1">
    <citation type="submission" date="2024-04" db="EMBL/GenBank/DDBJ databases">
        <title>Tritrichomonas musculus Genome.</title>
        <authorList>
            <person name="Alves-Ferreira E."/>
            <person name="Grigg M."/>
            <person name="Lorenzi H."/>
            <person name="Galac M."/>
        </authorList>
    </citation>
    <scope>NUCLEOTIDE SEQUENCE [LARGE SCALE GENOMIC DNA]</scope>
    <source>
        <strain evidence="2 3">EAF2021</strain>
    </source>
</reference>
<evidence type="ECO:0000313" key="3">
    <source>
        <dbReference type="Proteomes" id="UP001470230"/>
    </source>
</evidence>